<dbReference type="Gene3D" id="1.20.1510.10">
    <property type="entry name" value="Cation efflux protein transmembrane domain"/>
    <property type="match status" value="1"/>
</dbReference>
<feature type="domain" description="Cation efflux protein transmembrane" evidence="9">
    <location>
        <begin position="127"/>
        <end position="344"/>
    </location>
</feature>
<comment type="similarity">
    <text evidence="2">Belongs to the cation diffusion facilitator (CDF) transporter (TC 2.A.4) family. SLC30A subfamily.</text>
</comment>
<evidence type="ECO:0000256" key="3">
    <source>
        <dbReference type="ARBA" id="ARBA00022448"/>
    </source>
</evidence>
<feature type="compositionally biased region" description="Basic and acidic residues" evidence="8">
    <location>
        <begin position="464"/>
        <end position="475"/>
    </location>
</feature>
<dbReference type="PANTHER" id="PTHR43840:SF15">
    <property type="entry name" value="MITOCHONDRIAL METAL TRANSPORTER 1-RELATED"/>
    <property type="match status" value="1"/>
</dbReference>
<dbReference type="InterPro" id="IPR036837">
    <property type="entry name" value="Cation_efflux_CTD_sf"/>
</dbReference>
<dbReference type="SUPFAM" id="SSF160240">
    <property type="entry name" value="Cation efflux protein cytoplasmic domain-like"/>
    <property type="match status" value="1"/>
</dbReference>
<comment type="subcellular location">
    <subcellularLocation>
        <location evidence="1">Membrane</location>
        <topology evidence="1">Multi-pass membrane protein</topology>
    </subcellularLocation>
</comment>
<dbReference type="GeneID" id="4322203"/>
<evidence type="ECO:0000256" key="1">
    <source>
        <dbReference type="ARBA" id="ARBA00004141"/>
    </source>
</evidence>
<dbReference type="GO" id="GO:0030003">
    <property type="term" value="P:intracellular monoatomic cation homeostasis"/>
    <property type="evidence" value="ECO:0007669"/>
    <property type="project" value="UniProtKB-ARBA"/>
</dbReference>
<evidence type="ECO:0000313" key="10">
    <source>
        <dbReference type="EMBL" id="EAU33017.1"/>
    </source>
</evidence>
<sequence>MPLTQPLRCRVPPVPSSPSSPSTLRLSPSRWRVSRSSVVLLSLRHKNTFPSTLSSANARFVIPRPSSITTTKTTTITHHRTTVPQMASQTRGHGGHGHHHHHHHHHHGNVYLTSTNKDDAGVRITRIGLVANLAMAIGKFIGGYIFHSQALIADAYHALTDLVSDFLTLGTVAWSLKPPTERFPNGYGKIESIGALGVSSLLLCGGVFMGLNSGQVLLDQFYPEAASTLSHVAAIGHGHSHSHGVESLGPSIHAAWLAAGSIVVKEWLYHATMKVANERKSSVLASNAIHHRIDSLTSIVALFTIGGTYIFQDASWLDPVGGLLISLMVIKAGWGNTATSLLELADTTVDADIKESVEKAAAKAIANMSDGGSIHIRDVQGMKSGQNYLMDVELAVPGAWPIRRSREIEEAVRAAIGGKVRGVKRVKVRFIPSEQEELTFSEEFIPPEVTSRASPEPENGDADSAGHDSTTRKRR</sequence>
<evidence type="ECO:0000259" key="9">
    <source>
        <dbReference type="Pfam" id="PF01545"/>
    </source>
</evidence>
<dbReference type="FunFam" id="3.30.70.1350:FF:000010">
    <property type="entry name" value="Cation efflux family protein, putative"/>
    <property type="match status" value="1"/>
</dbReference>
<dbReference type="GO" id="GO:0008324">
    <property type="term" value="F:monoatomic cation transmembrane transporter activity"/>
    <property type="evidence" value="ECO:0007669"/>
    <property type="project" value="InterPro"/>
</dbReference>
<evidence type="ECO:0000313" key="11">
    <source>
        <dbReference type="Proteomes" id="UP000007963"/>
    </source>
</evidence>
<name>Q0CIL1_ASPTN</name>
<dbReference type="RefSeq" id="XP_001215651.1">
    <property type="nucleotide sequence ID" value="XM_001215651.1"/>
</dbReference>
<feature type="compositionally biased region" description="Basic residues" evidence="8">
    <location>
        <begin position="93"/>
        <end position="108"/>
    </location>
</feature>
<dbReference type="VEuPathDB" id="FungiDB:ATEG_06473"/>
<dbReference type="GO" id="GO:0098771">
    <property type="term" value="P:inorganic ion homeostasis"/>
    <property type="evidence" value="ECO:0007669"/>
    <property type="project" value="UniProtKB-ARBA"/>
</dbReference>
<feature type="compositionally biased region" description="Low complexity" evidence="8">
    <location>
        <begin position="1"/>
        <end position="11"/>
    </location>
</feature>
<evidence type="ECO:0000256" key="6">
    <source>
        <dbReference type="ARBA" id="ARBA00023065"/>
    </source>
</evidence>
<dbReference type="AlphaFoldDB" id="Q0CIL1"/>
<feature type="region of interest" description="Disordered" evidence="8">
    <location>
        <begin position="87"/>
        <end position="110"/>
    </location>
</feature>
<keyword evidence="3" id="KW-0813">Transport</keyword>
<keyword evidence="6" id="KW-0406">Ion transport</keyword>
<keyword evidence="5" id="KW-1133">Transmembrane helix</keyword>
<dbReference type="InterPro" id="IPR058533">
    <property type="entry name" value="Cation_efflux_TM"/>
</dbReference>
<dbReference type="Proteomes" id="UP000007963">
    <property type="component" value="Unassembled WGS sequence"/>
</dbReference>
<dbReference type="GO" id="GO:0005739">
    <property type="term" value="C:mitochondrion"/>
    <property type="evidence" value="ECO:0007669"/>
    <property type="project" value="UniProtKB-ARBA"/>
</dbReference>
<dbReference type="Gene3D" id="3.30.70.1350">
    <property type="entry name" value="Cation efflux protein, cytoplasmic domain"/>
    <property type="match status" value="1"/>
</dbReference>
<dbReference type="STRING" id="341663.Q0CIL1"/>
<dbReference type="GO" id="GO:0016020">
    <property type="term" value="C:membrane"/>
    <property type="evidence" value="ECO:0007669"/>
    <property type="project" value="UniProtKB-SubCell"/>
</dbReference>
<dbReference type="NCBIfam" id="TIGR01297">
    <property type="entry name" value="CDF"/>
    <property type="match status" value="1"/>
</dbReference>
<dbReference type="InterPro" id="IPR050291">
    <property type="entry name" value="CDF_Transporter"/>
</dbReference>
<evidence type="ECO:0000256" key="8">
    <source>
        <dbReference type="SAM" id="MobiDB-lite"/>
    </source>
</evidence>
<feature type="region of interest" description="Disordered" evidence="8">
    <location>
        <begin position="439"/>
        <end position="475"/>
    </location>
</feature>
<feature type="region of interest" description="Disordered" evidence="8">
    <location>
        <begin position="1"/>
        <end position="27"/>
    </location>
</feature>
<proteinExistence type="inferred from homology"/>
<keyword evidence="7" id="KW-0472">Membrane</keyword>
<evidence type="ECO:0000256" key="5">
    <source>
        <dbReference type="ARBA" id="ARBA00022989"/>
    </source>
</evidence>
<dbReference type="OMA" id="DVMIHIN"/>
<dbReference type="InterPro" id="IPR027469">
    <property type="entry name" value="Cation_efflux_TMD_sf"/>
</dbReference>
<dbReference type="HOGENOM" id="CLU_013430_12_1_1"/>
<dbReference type="FunFam" id="1.20.1510.10:FF:000013">
    <property type="entry name" value="Cation efflux family protein"/>
    <property type="match status" value="1"/>
</dbReference>
<organism evidence="10 11">
    <name type="scientific">Aspergillus terreus (strain NIH 2624 / FGSC A1156)</name>
    <dbReference type="NCBI Taxonomy" id="341663"/>
    <lineage>
        <taxon>Eukaryota</taxon>
        <taxon>Fungi</taxon>
        <taxon>Dikarya</taxon>
        <taxon>Ascomycota</taxon>
        <taxon>Pezizomycotina</taxon>
        <taxon>Eurotiomycetes</taxon>
        <taxon>Eurotiomycetidae</taxon>
        <taxon>Eurotiales</taxon>
        <taxon>Aspergillaceae</taxon>
        <taxon>Aspergillus</taxon>
        <taxon>Aspergillus subgen. Circumdati</taxon>
    </lineage>
</organism>
<dbReference type="SUPFAM" id="SSF161111">
    <property type="entry name" value="Cation efflux protein transmembrane domain-like"/>
    <property type="match status" value="1"/>
</dbReference>
<dbReference type="eggNOG" id="KOG1485">
    <property type="taxonomic scope" value="Eukaryota"/>
</dbReference>
<dbReference type="Pfam" id="PF01545">
    <property type="entry name" value="Cation_efflux"/>
    <property type="match status" value="1"/>
</dbReference>
<protein>
    <recommendedName>
        <fullName evidence="9">Cation efflux protein transmembrane domain-containing protein</fullName>
    </recommendedName>
</protein>
<dbReference type="OrthoDB" id="435980at2759"/>
<evidence type="ECO:0000256" key="7">
    <source>
        <dbReference type="ARBA" id="ARBA00023136"/>
    </source>
</evidence>
<dbReference type="EMBL" id="CH476602">
    <property type="protein sequence ID" value="EAU33017.1"/>
    <property type="molecule type" value="Genomic_DNA"/>
</dbReference>
<gene>
    <name evidence="10" type="ORF">ATEG_06473</name>
</gene>
<dbReference type="InterPro" id="IPR002524">
    <property type="entry name" value="Cation_efflux"/>
</dbReference>
<keyword evidence="4" id="KW-0812">Transmembrane</keyword>
<dbReference type="PANTHER" id="PTHR43840">
    <property type="entry name" value="MITOCHONDRIAL METAL TRANSPORTER 1-RELATED"/>
    <property type="match status" value="1"/>
</dbReference>
<evidence type="ECO:0000256" key="4">
    <source>
        <dbReference type="ARBA" id="ARBA00022692"/>
    </source>
</evidence>
<reference evidence="11" key="1">
    <citation type="submission" date="2005-09" db="EMBL/GenBank/DDBJ databases">
        <title>Annotation of the Aspergillus terreus NIH2624 genome.</title>
        <authorList>
            <person name="Birren B.W."/>
            <person name="Lander E.S."/>
            <person name="Galagan J.E."/>
            <person name="Nusbaum C."/>
            <person name="Devon K."/>
            <person name="Henn M."/>
            <person name="Ma L.-J."/>
            <person name="Jaffe D.B."/>
            <person name="Butler J."/>
            <person name="Alvarez P."/>
            <person name="Gnerre S."/>
            <person name="Grabherr M."/>
            <person name="Kleber M."/>
            <person name="Mauceli E.W."/>
            <person name="Brockman W."/>
            <person name="Rounsley S."/>
            <person name="Young S.K."/>
            <person name="LaButti K."/>
            <person name="Pushparaj V."/>
            <person name="DeCaprio D."/>
            <person name="Crawford M."/>
            <person name="Koehrsen M."/>
            <person name="Engels R."/>
            <person name="Montgomery P."/>
            <person name="Pearson M."/>
            <person name="Howarth C."/>
            <person name="Larson L."/>
            <person name="Luoma S."/>
            <person name="White J."/>
            <person name="Alvarado L."/>
            <person name="Kodira C.D."/>
            <person name="Zeng Q."/>
            <person name="Oleary S."/>
            <person name="Yandava C."/>
            <person name="Denning D.W."/>
            <person name="Nierman W.C."/>
            <person name="Milne T."/>
            <person name="Madden K."/>
        </authorList>
    </citation>
    <scope>NUCLEOTIDE SEQUENCE [LARGE SCALE GENOMIC DNA]</scope>
    <source>
        <strain evidence="11">NIH 2624 / FGSC A1156</strain>
    </source>
</reference>
<accession>Q0CIL1</accession>
<evidence type="ECO:0000256" key="2">
    <source>
        <dbReference type="ARBA" id="ARBA00008873"/>
    </source>
</evidence>